<evidence type="ECO:0000256" key="2">
    <source>
        <dbReference type="SAM" id="Phobius"/>
    </source>
</evidence>
<protein>
    <recommendedName>
        <fullName evidence="6">LPXTG-motif cell wall-anchored protein</fullName>
    </recommendedName>
</protein>
<accession>A0A561TSN9</accession>
<evidence type="ECO:0000256" key="1">
    <source>
        <dbReference type="SAM" id="MobiDB-lite"/>
    </source>
</evidence>
<dbReference type="RefSeq" id="WP_145909360.1">
    <property type="nucleotide sequence ID" value="NZ_BAAAMZ010000001.1"/>
</dbReference>
<keyword evidence="2" id="KW-0472">Membrane</keyword>
<feature type="chain" id="PRO_5039596778" description="LPXTG-motif cell wall-anchored protein" evidence="3">
    <location>
        <begin position="32"/>
        <end position="284"/>
    </location>
</feature>
<feature type="transmembrane region" description="Helical" evidence="2">
    <location>
        <begin position="257"/>
        <end position="276"/>
    </location>
</feature>
<feature type="region of interest" description="Disordered" evidence="1">
    <location>
        <begin position="227"/>
        <end position="254"/>
    </location>
</feature>
<evidence type="ECO:0000313" key="5">
    <source>
        <dbReference type="Proteomes" id="UP000317940"/>
    </source>
</evidence>
<feature type="signal peptide" evidence="3">
    <location>
        <begin position="1"/>
        <end position="31"/>
    </location>
</feature>
<evidence type="ECO:0000256" key="3">
    <source>
        <dbReference type="SAM" id="SignalP"/>
    </source>
</evidence>
<evidence type="ECO:0008006" key="6">
    <source>
        <dbReference type="Google" id="ProtNLM"/>
    </source>
</evidence>
<keyword evidence="5" id="KW-1185">Reference proteome</keyword>
<dbReference type="OrthoDB" id="3470164at2"/>
<gene>
    <name evidence="4" type="ORF">FHX73_13173</name>
</gene>
<sequence length="284" mass="29547">MHTRSEATAQRRTGLLRLAAVVALSSCTLLAAAPLAAADAPGDSLPNRQAAVDTLNSGDTRAEICTFYDEPDPEAAPGTVTTVPDEADPCKGVPDFTISGPVALNEVAHDFATGAVEPAPSNVTTLGYAIAAVQFTDGRSATVMLSPTNASDYEFAAVREGDTDYTYASQADAGTTVFNEPEIEAYYKLTGDTVEPLNDSAQKGLDGRSSASLPDYQQILVDRYGDEQSGSQYDKDGEAGGFKHAVSKPPSSPLTPLVVGGTGTSMAAAGGAFFLLRRKRASTR</sequence>
<keyword evidence="3" id="KW-0732">Signal</keyword>
<name>A0A561TSN9_9ACTN</name>
<keyword evidence="2" id="KW-0812">Transmembrane</keyword>
<dbReference type="AlphaFoldDB" id="A0A561TSN9"/>
<dbReference type="EMBL" id="VIWT01000003">
    <property type="protein sequence ID" value="TWF90129.1"/>
    <property type="molecule type" value="Genomic_DNA"/>
</dbReference>
<comment type="caution">
    <text evidence="4">The sequence shown here is derived from an EMBL/GenBank/DDBJ whole genome shotgun (WGS) entry which is preliminary data.</text>
</comment>
<reference evidence="4 5" key="1">
    <citation type="submission" date="2019-06" db="EMBL/GenBank/DDBJ databases">
        <title>Sequencing the genomes of 1000 actinobacteria strains.</title>
        <authorList>
            <person name="Klenk H.-P."/>
        </authorList>
    </citation>
    <scope>NUCLEOTIDE SEQUENCE [LARGE SCALE GENOMIC DNA]</scope>
    <source>
        <strain evidence="4 5">DSM 44826</strain>
    </source>
</reference>
<dbReference type="Proteomes" id="UP000317940">
    <property type="component" value="Unassembled WGS sequence"/>
</dbReference>
<keyword evidence="2" id="KW-1133">Transmembrane helix</keyword>
<evidence type="ECO:0000313" key="4">
    <source>
        <dbReference type="EMBL" id="TWF90129.1"/>
    </source>
</evidence>
<organism evidence="4 5">
    <name type="scientific">Kitasatospora viridis</name>
    <dbReference type="NCBI Taxonomy" id="281105"/>
    <lineage>
        <taxon>Bacteria</taxon>
        <taxon>Bacillati</taxon>
        <taxon>Actinomycetota</taxon>
        <taxon>Actinomycetes</taxon>
        <taxon>Kitasatosporales</taxon>
        <taxon>Streptomycetaceae</taxon>
        <taxon>Kitasatospora</taxon>
    </lineage>
</organism>
<proteinExistence type="predicted"/>